<feature type="signal peptide" evidence="1">
    <location>
        <begin position="1"/>
        <end position="16"/>
    </location>
</feature>
<keyword evidence="1" id="KW-0732">Signal</keyword>
<evidence type="ECO:0000313" key="3">
    <source>
        <dbReference type="Proteomes" id="UP000728185"/>
    </source>
</evidence>
<accession>A0A8E0RZ35</accession>
<dbReference type="Proteomes" id="UP000728185">
    <property type="component" value="Unassembled WGS sequence"/>
</dbReference>
<proteinExistence type="predicted"/>
<organism evidence="2 3">
    <name type="scientific">Fasciolopsis buskii</name>
    <dbReference type="NCBI Taxonomy" id="27845"/>
    <lineage>
        <taxon>Eukaryota</taxon>
        <taxon>Metazoa</taxon>
        <taxon>Spiralia</taxon>
        <taxon>Lophotrochozoa</taxon>
        <taxon>Platyhelminthes</taxon>
        <taxon>Trematoda</taxon>
        <taxon>Digenea</taxon>
        <taxon>Plagiorchiida</taxon>
        <taxon>Echinostomata</taxon>
        <taxon>Echinostomatoidea</taxon>
        <taxon>Fasciolidae</taxon>
        <taxon>Fasciolopsis</taxon>
    </lineage>
</organism>
<keyword evidence="3" id="KW-1185">Reference proteome</keyword>
<dbReference type="EMBL" id="LUCM01002386">
    <property type="protein sequence ID" value="KAA0197425.1"/>
    <property type="molecule type" value="Genomic_DNA"/>
</dbReference>
<dbReference type="OrthoDB" id="75250at2759"/>
<comment type="caution">
    <text evidence="2">The sequence shown here is derived from an EMBL/GenBank/DDBJ whole genome shotgun (WGS) entry which is preliminary data.</text>
</comment>
<dbReference type="AlphaFoldDB" id="A0A8E0RZ35"/>
<name>A0A8E0RZ35_9TREM</name>
<gene>
    <name evidence="2" type="ORF">FBUS_09108</name>
</gene>
<protein>
    <submittedName>
        <fullName evidence="2">Uncharacterized protein</fullName>
    </submittedName>
</protein>
<reference evidence="2" key="1">
    <citation type="submission" date="2019-05" db="EMBL/GenBank/DDBJ databases">
        <title>Annotation for the trematode Fasciolopsis buski.</title>
        <authorList>
            <person name="Choi Y.-J."/>
        </authorList>
    </citation>
    <scope>NUCLEOTIDE SEQUENCE</scope>
    <source>
        <strain evidence="2">HT</strain>
        <tissue evidence="2">Whole worm</tissue>
    </source>
</reference>
<evidence type="ECO:0000313" key="2">
    <source>
        <dbReference type="EMBL" id="KAA0197425.1"/>
    </source>
</evidence>
<sequence>MYVCLYSFVNLILSEAVHVVGPPKWPISNPDPQLLIELNKLQNSTADLKSCCVRLNEKLLDLFVLHAYLEQTSTAIEFGGPDVADNSGLSLLKCQYTSRSDSSHNLLNYARNLGPSKPELFGPVNDPLLVSLMTSDTPSPFISRSSLSTALSLTGLPTRYPLPVGGSVILRRSPLELHQTAEFVKRASTEGGLVWAHHLISSMYSLWFMLLPSYLASIYASTAEHSLPVDSDRRLALLNEALSQAVVLASRLQDDGVLCHDQVMMRIVLVLVYQHRPGDIDLTALLDASIWNSSSMGLVNLVCDLKVFDLLIVLIGLKMDGM</sequence>
<feature type="chain" id="PRO_5034684879" evidence="1">
    <location>
        <begin position="17"/>
        <end position="322"/>
    </location>
</feature>
<evidence type="ECO:0000256" key="1">
    <source>
        <dbReference type="SAM" id="SignalP"/>
    </source>
</evidence>